<protein>
    <recommendedName>
        <fullName evidence="4">BolA-like protein 1</fullName>
    </recommendedName>
</protein>
<dbReference type="CTD" id="51027"/>
<dbReference type="GO" id="GO:1990229">
    <property type="term" value="C:iron-sulfur cluster assembly complex"/>
    <property type="evidence" value="ECO:0007669"/>
    <property type="project" value="UniProtKB-ARBA"/>
</dbReference>
<accession>A0A6I8PL74</accession>
<keyword evidence="8" id="KW-1185">Reference proteome</keyword>
<dbReference type="GeneTree" id="ENSGT00510000048165"/>
<dbReference type="AGR" id="Xenbase:XB-GENE-991613"/>
<evidence type="ECO:0000313" key="10">
    <source>
        <dbReference type="Xenbase" id="XB-GENE-991613"/>
    </source>
</evidence>
<reference evidence="7" key="2">
    <citation type="submission" date="2020-05" db="UniProtKB">
        <authorList>
            <consortium name="Ensembl"/>
        </authorList>
    </citation>
    <scope>IDENTIFICATION</scope>
</reference>
<dbReference type="Proteomes" id="UP000008143">
    <property type="component" value="Chromosome 8"/>
</dbReference>
<dbReference type="InterPro" id="IPR050961">
    <property type="entry name" value="BolA/IbaG_stress_morph_reg"/>
</dbReference>
<reference evidence="9" key="3">
    <citation type="submission" date="2025-04" db="UniProtKB">
        <authorList>
            <consortium name="RefSeq"/>
        </authorList>
    </citation>
    <scope>IDENTIFICATION</scope>
    <source>
        <strain evidence="9">Nigerian</strain>
        <tissue evidence="9">Liver and blood</tissue>
    </source>
</reference>
<evidence type="ECO:0000256" key="3">
    <source>
        <dbReference type="ARBA" id="ARBA00064144"/>
    </source>
</evidence>
<evidence type="ECO:0000256" key="6">
    <source>
        <dbReference type="SAM" id="MobiDB-lite"/>
    </source>
</evidence>
<comment type="similarity">
    <text evidence="1 5">Belongs to the BolA/IbaG family.</text>
</comment>
<dbReference type="InterPro" id="IPR002634">
    <property type="entry name" value="BolA"/>
</dbReference>
<dbReference type="Gene3D" id="3.30.300.90">
    <property type="entry name" value="BolA-like"/>
    <property type="match status" value="1"/>
</dbReference>
<dbReference type="SUPFAM" id="SSF82657">
    <property type="entry name" value="BolA-like"/>
    <property type="match status" value="1"/>
</dbReference>
<dbReference type="FunFam" id="3.30.300.90:FF:000001">
    <property type="entry name" value="Transcriptional regulator BolA"/>
    <property type="match status" value="1"/>
</dbReference>
<dbReference type="Bgee" id="ENSXETG00000033155">
    <property type="expression patterns" value="Expressed in neurula embryo and 13 other cell types or tissues"/>
</dbReference>
<evidence type="ECO:0000313" key="9">
    <source>
        <dbReference type="RefSeq" id="XP_012825074.2"/>
    </source>
</evidence>
<evidence type="ECO:0000313" key="7">
    <source>
        <dbReference type="Ensembl" id="ENSXETP00000058913"/>
    </source>
</evidence>
<dbReference type="Pfam" id="PF01722">
    <property type="entry name" value="BolA"/>
    <property type="match status" value="1"/>
</dbReference>
<dbReference type="RefSeq" id="XP_012825074.2">
    <property type="nucleotide sequence ID" value="XM_012969620.3"/>
</dbReference>
<evidence type="ECO:0000256" key="1">
    <source>
        <dbReference type="ARBA" id="ARBA00005578"/>
    </source>
</evidence>
<sequence>MLMLPLSLLRTKCRIPWTLVTLPYSRSQLYMERPVENAIRSKLTETLKPSHLEVLNESYMHAVPKGSETHFKVVVVSESFLGKSLIQRHRLVNELLKDELAGPVHALSIQAKTPQQWEENPAISKSPACMGGSKHDPEMGRKLGTQV</sequence>
<gene>
    <name evidence="7 9 10" type="primary">bola1</name>
</gene>
<name>A0A6I8PL74_XENTR</name>
<proteinExistence type="inferred from homology"/>
<evidence type="ECO:0000256" key="2">
    <source>
        <dbReference type="ARBA" id="ARBA00053549"/>
    </source>
</evidence>
<comment type="subunit">
    <text evidence="3">Interacts with GLRX5.</text>
</comment>
<dbReference type="InterPro" id="IPR036065">
    <property type="entry name" value="BolA-like_sf"/>
</dbReference>
<dbReference type="OrthoDB" id="4983at2759"/>
<feature type="region of interest" description="Disordered" evidence="6">
    <location>
        <begin position="115"/>
        <end position="147"/>
    </location>
</feature>
<dbReference type="Xenbase" id="XB-GENE-991613">
    <property type="gene designation" value="bola1"/>
</dbReference>
<comment type="function">
    <text evidence="2">Acts as a mitochondrial iron-sulfur (Fe-S) cluster assembly factor that facilitates (Fe-S) cluster insertion into a subset of mitochondrial proteins. Probably acts together with the monothiol glutaredoxin GLRX5. May protect cells against oxidative stress.</text>
</comment>
<dbReference type="GO" id="GO:0005739">
    <property type="term" value="C:mitochondrion"/>
    <property type="evidence" value="ECO:0000318"/>
    <property type="project" value="GO_Central"/>
</dbReference>
<evidence type="ECO:0000256" key="5">
    <source>
        <dbReference type="RuleBase" id="RU003860"/>
    </source>
</evidence>
<dbReference type="AlphaFoldDB" id="A0A6I8PL74"/>
<reference evidence="7" key="1">
    <citation type="journal article" date="2010" name="Science">
        <title>The genome of the Western clawed frog Xenopus tropicalis.</title>
        <authorList>
            <person name="Hellsten U."/>
            <person name="Harland R.M."/>
            <person name="Gilchrist M.J."/>
            <person name="Hendrix D."/>
            <person name="Jurka J."/>
            <person name="Kapitonov V."/>
            <person name="Ovcharenko I."/>
            <person name="Putnam N.H."/>
            <person name="Shu S."/>
            <person name="Taher L."/>
            <person name="Blitz I.L."/>
            <person name="Blumberg B."/>
            <person name="Dichmann D.S."/>
            <person name="Dubchak I."/>
            <person name="Amaya E."/>
            <person name="Detter J.C."/>
            <person name="Fletcher R."/>
            <person name="Gerhard D.S."/>
            <person name="Goodstein D."/>
            <person name="Graves T."/>
            <person name="Grigoriev I.V."/>
            <person name="Grimwood J."/>
            <person name="Kawashima T."/>
            <person name="Lindquist E."/>
            <person name="Lucas S.M."/>
            <person name="Mead P.E."/>
            <person name="Mitros T."/>
            <person name="Ogino H."/>
            <person name="Ohta Y."/>
            <person name="Poliakov A.V."/>
            <person name="Pollet N."/>
            <person name="Robert J."/>
            <person name="Salamov A."/>
            <person name="Sater A.K."/>
            <person name="Schmutz J."/>
            <person name="Terry A."/>
            <person name="Vize P.D."/>
            <person name="Warren W.C."/>
            <person name="Wells D."/>
            <person name="Wills A."/>
            <person name="Wilson R.K."/>
            <person name="Zimmerman L.B."/>
            <person name="Zorn A.M."/>
            <person name="Grainger R."/>
            <person name="Grammer T."/>
            <person name="Khokha M.K."/>
            <person name="Richardson P.M."/>
            <person name="Rokhsar D.S."/>
        </authorList>
    </citation>
    <scope>NUCLEOTIDE SEQUENCE [LARGE SCALE GENOMIC DNA]</scope>
    <source>
        <strain evidence="7">Nigerian</strain>
    </source>
</reference>
<evidence type="ECO:0000256" key="4">
    <source>
        <dbReference type="ARBA" id="ARBA00068230"/>
    </source>
</evidence>
<dbReference type="OMA" id="CLGGFGK"/>
<evidence type="ECO:0000313" key="8">
    <source>
        <dbReference type="Proteomes" id="UP000008143"/>
    </source>
</evidence>
<dbReference type="GeneID" id="100170577"/>
<dbReference type="PANTHER" id="PTHR46229:SF2">
    <property type="entry name" value="BOLA-LIKE PROTEIN 1"/>
    <property type="match status" value="1"/>
</dbReference>
<organism evidence="7">
    <name type="scientific">Xenopus tropicalis</name>
    <name type="common">Western clawed frog</name>
    <name type="synonym">Silurana tropicalis</name>
    <dbReference type="NCBI Taxonomy" id="8364"/>
    <lineage>
        <taxon>Eukaryota</taxon>
        <taxon>Metazoa</taxon>
        <taxon>Chordata</taxon>
        <taxon>Craniata</taxon>
        <taxon>Vertebrata</taxon>
        <taxon>Euteleostomi</taxon>
        <taxon>Amphibia</taxon>
        <taxon>Batrachia</taxon>
        <taxon>Anura</taxon>
        <taxon>Pipoidea</taxon>
        <taxon>Pipidae</taxon>
        <taxon>Xenopodinae</taxon>
        <taxon>Xenopus</taxon>
        <taxon>Silurana</taxon>
    </lineage>
</organism>
<dbReference type="PANTHER" id="PTHR46229">
    <property type="entry name" value="BOLA TRANSCRIPTION REGULATOR"/>
    <property type="match status" value="1"/>
</dbReference>
<dbReference type="Ensembl" id="ENSXETT00000066432">
    <property type="protein sequence ID" value="ENSXETP00000058913"/>
    <property type="gene ID" value="ENSXETG00000033155"/>
</dbReference>
<dbReference type="KEGG" id="xtr:100170577"/>